<keyword evidence="5 6" id="KW-0472">Membrane</keyword>
<proteinExistence type="predicted"/>
<dbReference type="AlphaFoldDB" id="A0A135HNS9"/>
<feature type="transmembrane region" description="Helical" evidence="6">
    <location>
        <begin position="18"/>
        <end position="37"/>
    </location>
</feature>
<keyword evidence="2" id="KW-1003">Cell membrane</keyword>
<feature type="transmembrane region" description="Helical" evidence="6">
    <location>
        <begin position="94"/>
        <end position="116"/>
    </location>
</feature>
<evidence type="ECO:0000256" key="5">
    <source>
        <dbReference type="ARBA" id="ARBA00023136"/>
    </source>
</evidence>
<feature type="transmembrane region" description="Helical" evidence="6">
    <location>
        <begin position="160"/>
        <end position="181"/>
    </location>
</feature>
<evidence type="ECO:0000256" key="6">
    <source>
        <dbReference type="SAM" id="Phobius"/>
    </source>
</evidence>
<evidence type="ECO:0000256" key="1">
    <source>
        <dbReference type="ARBA" id="ARBA00004651"/>
    </source>
</evidence>
<dbReference type="PANTHER" id="PTHR32196:SF72">
    <property type="entry name" value="RIBOSE IMPORT PERMEASE PROTEIN RBSC"/>
    <property type="match status" value="1"/>
</dbReference>
<keyword evidence="3 6" id="KW-0812">Transmembrane</keyword>
<dbReference type="CDD" id="cd06579">
    <property type="entry name" value="TM_PBP1_transp_AraH_like"/>
    <property type="match status" value="1"/>
</dbReference>
<dbReference type="PANTHER" id="PTHR32196">
    <property type="entry name" value="ABC TRANSPORTER PERMEASE PROTEIN YPHD-RELATED-RELATED"/>
    <property type="match status" value="1"/>
</dbReference>
<evidence type="ECO:0000256" key="3">
    <source>
        <dbReference type="ARBA" id="ARBA00022692"/>
    </source>
</evidence>
<dbReference type="Proteomes" id="UP000070107">
    <property type="component" value="Unassembled WGS sequence"/>
</dbReference>
<dbReference type="GO" id="GO:0005886">
    <property type="term" value="C:plasma membrane"/>
    <property type="evidence" value="ECO:0007669"/>
    <property type="project" value="UniProtKB-SubCell"/>
</dbReference>
<feature type="transmembrane region" description="Helical" evidence="6">
    <location>
        <begin position="123"/>
        <end position="148"/>
    </location>
</feature>
<dbReference type="InterPro" id="IPR001851">
    <property type="entry name" value="ABC_transp_permease"/>
</dbReference>
<dbReference type="STRING" id="1494590.ATN84_21820"/>
<feature type="transmembrane region" description="Helical" evidence="6">
    <location>
        <begin position="290"/>
        <end position="310"/>
    </location>
</feature>
<evidence type="ECO:0000256" key="4">
    <source>
        <dbReference type="ARBA" id="ARBA00022989"/>
    </source>
</evidence>
<evidence type="ECO:0000313" key="8">
    <source>
        <dbReference type="Proteomes" id="UP000070107"/>
    </source>
</evidence>
<keyword evidence="8" id="KW-1185">Reference proteome</keyword>
<feature type="transmembrane region" description="Helical" evidence="6">
    <location>
        <begin position="49"/>
        <end position="65"/>
    </location>
</feature>
<protein>
    <submittedName>
        <fullName evidence="7">ATPase</fullName>
    </submittedName>
</protein>
<organism evidence="7 8">
    <name type="scientific">Paramesorhizobium deserti</name>
    <dbReference type="NCBI Taxonomy" id="1494590"/>
    <lineage>
        <taxon>Bacteria</taxon>
        <taxon>Pseudomonadati</taxon>
        <taxon>Pseudomonadota</taxon>
        <taxon>Alphaproteobacteria</taxon>
        <taxon>Hyphomicrobiales</taxon>
        <taxon>Phyllobacteriaceae</taxon>
        <taxon>Paramesorhizobium</taxon>
    </lineage>
</organism>
<evidence type="ECO:0000313" key="7">
    <source>
        <dbReference type="EMBL" id="KXF74867.1"/>
    </source>
</evidence>
<sequence>MGGVEAIRALGRQREASVLVMLAAVAIYLSFASDYFLEPRNLLNVGRQASVVAIVALGQALVIIARGIDLSVGSVIGLSAVVAAVLMRDTGSETVGLVAGLLTGLACGLVNGVLYTRFRINPFIATLGTLSVARGMALLMTGGIPVTFGGFAEFVGAGRIAGIPVSLLVMIVLAVAVHIFASQTVRGREIYAIGDNPKAASLAGVNLKRTRLFVFAFSGFLAGLGGLILAGNLASADPNLGMGYELDVIAAVILGGTALSGGRGSIVGVIIGALLMALLNNAFVLLGISAYWQVVTKGLVIIFAVGLDGLQRGAEED</sequence>
<evidence type="ECO:0000256" key="2">
    <source>
        <dbReference type="ARBA" id="ARBA00022475"/>
    </source>
</evidence>
<feature type="transmembrane region" description="Helical" evidence="6">
    <location>
        <begin position="212"/>
        <end position="234"/>
    </location>
</feature>
<accession>A0A135HNS9</accession>
<keyword evidence="4 6" id="KW-1133">Transmembrane helix</keyword>
<name>A0A135HNS9_9HYPH</name>
<gene>
    <name evidence="7" type="ORF">ATN84_21820</name>
</gene>
<dbReference type="EMBL" id="LNTU01000040">
    <property type="protein sequence ID" value="KXF74867.1"/>
    <property type="molecule type" value="Genomic_DNA"/>
</dbReference>
<comment type="subcellular location">
    <subcellularLocation>
        <location evidence="1">Cell membrane</location>
        <topology evidence="1">Multi-pass membrane protein</topology>
    </subcellularLocation>
</comment>
<comment type="caution">
    <text evidence="7">The sequence shown here is derived from an EMBL/GenBank/DDBJ whole genome shotgun (WGS) entry which is preliminary data.</text>
</comment>
<dbReference type="GO" id="GO:0022857">
    <property type="term" value="F:transmembrane transporter activity"/>
    <property type="evidence" value="ECO:0007669"/>
    <property type="project" value="InterPro"/>
</dbReference>
<dbReference type="Pfam" id="PF02653">
    <property type="entry name" value="BPD_transp_2"/>
    <property type="match status" value="1"/>
</dbReference>
<reference evidence="7 8" key="1">
    <citation type="submission" date="2015-11" db="EMBL/GenBank/DDBJ databases">
        <title>Draft genome sequence of Paramesorhizobium deserti A-3-E, a strain highly resistant to diverse beta-lactam antibiotics.</title>
        <authorList>
            <person name="Lv R."/>
            <person name="Yang X."/>
            <person name="Fang N."/>
            <person name="Guo J."/>
            <person name="Luo X."/>
            <person name="Peng F."/>
            <person name="Yang R."/>
            <person name="Cui Y."/>
            <person name="Fang C."/>
            <person name="Song Y."/>
        </authorList>
    </citation>
    <scope>NUCLEOTIDE SEQUENCE [LARGE SCALE GENOMIC DNA]</scope>
    <source>
        <strain evidence="7 8">A-3-E</strain>
    </source>
</reference>